<evidence type="ECO:0000313" key="8">
    <source>
        <dbReference type="EMBL" id="AII07417.1"/>
    </source>
</evidence>
<evidence type="ECO:0000256" key="5">
    <source>
        <dbReference type="PIRNR" id="PIRNR026640"/>
    </source>
</evidence>
<dbReference type="InterPro" id="IPR036263">
    <property type="entry name" value="Chorismate_II_sf"/>
</dbReference>
<dbReference type="GO" id="GO:0046417">
    <property type="term" value="P:chorismate metabolic process"/>
    <property type="evidence" value="ECO:0007669"/>
    <property type="project" value="InterPro"/>
</dbReference>
<dbReference type="PIRSF" id="PIRSF026640">
    <property type="entry name" value="Peripl_chor_mut"/>
    <property type="match status" value="1"/>
</dbReference>
<feature type="domain" description="Chorismate mutase" evidence="7">
    <location>
        <begin position="1"/>
        <end position="111"/>
    </location>
</feature>
<gene>
    <name evidence="8" type="ORF">EP51_23270</name>
</gene>
<keyword evidence="4 5" id="KW-0413">Isomerase</keyword>
<dbReference type="UniPathway" id="UPA00120">
    <property type="reaction ID" value="UER00203"/>
</dbReference>
<dbReference type="SMART" id="SM00830">
    <property type="entry name" value="CM_2"/>
    <property type="match status" value="1"/>
</dbReference>
<evidence type="ECO:0000256" key="2">
    <source>
        <dbReference type="ARBA" id="ARBA00012404"/>
    </source>
</evidence>
<dbReference type="Proteomes" id="UP000028488">
    <property type="component" value="Chromosome"/>
</dbReference>
<dbReference type="GO" id="GO:0009697">
    <property type="term" value="P:salicylic acid biosynthetic process"/>
    <property type="evidence" value="ECO:0007669"/>
    <property type="project" value="TreeGrafter"/>
</dbReference>
<dbReference type="PROSITE" id="PS51168">
    <property type="entry name" value="CHORISMATE_MUT_2"/>
    <property type="match status" value="1"/>
</dbReference>
<proteinExistence type="predicted"/>
<name>A0A076EQH6_RHOOP</name>
<evidence type="ECO:0000256" key="3">
    <source>
        <dbReference type="ARBA" id="ARBA00022729"/>
    </source>
</evidence>
<dbReference type="GO" id="GO:0004106">
    <property type="term" value="F:chorismate mutase activity"/>
    <property type="evidence" value="ECO:0007669"/>
    <property type="project" value="UniProtKB-EC"/>
</dbReference>
<dbReference type="InterPro" id="IPR036979">
    <property type="entry name" value="CM_dom_sf"/>
</dbReference>
<keyword evidence="3 6" id="KW-0732">Signal</keyword>
<feature type="signal peptide" evidence="6">
    <location>
        <begin position="1"/>
        <end position="32"/>
    </location>
</feature>
<comment type="catalytic activity">
    <reaction evidence="5">
        <text>chorismate = prephenate</text>
        <dbReference type="Rhea" id="RHEA:13897"/>
        <dbReference type="ChEBI" id="CHEBI:29748"/>
        <dbReference type="ChEBI" id="CHEBI:29934"/>
        <dbReference type="EC" id="5.4.99.5"/>
    </reaction>
</comment>
<protein>
    <recommendedName>
        <fullName evidence="2 5">Chorismate mutase</fullName>
        <ecNumber evidence="2 5">5.4.99.5</ecNumber>
    </recommendedName>
</protein>
<organism evidence="8 9">
    <name type="scientific">Rhodococcus opacus</name>
    <name type="common">Nocardia opaca</name>
    <dbReference type="NCBI Taxonomy" id="37919"/>
    <lineage>
        <taxon>Bacteria</taxon>
        <taxon>Bacillati</taxon>
        <taxon>Actinomycetota</taxon>
        <taxon>Actinomycetes</taxon>
        <taxon>Mycobacteriales</taxon>
        <taxon>Nocardiaceae</taxon>
        <taxon>Rhodococcus</taxon>
    </lineage>
</organism>
<dbReference type="AlphaFoldDB" id="A0A076EQH6"/>
<reference evidence="8 9" key="1">
    <citation type="submission" date="2014-07" db="EMBL/GenBank/DDBJ databases">
        <title>Genome Sequence of Rhodococcus opacus Strain R7, a Biodegrader of Mono- and Polycyclic Aromatic Hydrocarbons.</title>
        <authorList>
            <person name="Di Gennaro P."/>
            <person name="Zampolli J."/>
            <person name="Presti I."/>
            <person name="Cappelletti M."/>
            <person name="D'Ursi P."/>
            <person name="Orro A."/>
            <person name="Mezzelani A."/>
            <person name="Milanesi L."/>
        </authorList>
    </citation>
    <scope>NUCLEOTIDE SEQUENCE [LARGE SCALE GENOMIC DNA]</scope>
    <source>
        <strain evidence="8 9">R7</strain>
    </source>
</reference>
<evidence type="ECO:0000256" key="1">
    <source>
        <dbReference type="ARBA" id="ARBA00004817"/>
    </source>
</evidence>
<dbReference type="InterPro" id="IPR008240">
    <property type="entry name" value="Chorismate_mutase_periplasmic"/>
</dbReference>
<dbReference type="InterPro" id="IPR002701">
    <property type="entry name" value="CM_II_prokaryot"/>
</dbReference>
<sequence length="196" mass="20453">MTTVRPALARRVAAAAVMLGMLIAGGAAPASAQTRPLQPIALAVSLRLATADAVAAAKWGTPSPIDDPAREAQVLGAVAAQAADEGLSAVRVQQIFRDQIEANKEVQRALFGWWSVAPGSAPTVRPDLTQVRPVIDRQNTDILLQLREQEAVLAGPDCVPALVDAAVAVAAEQRLDPLHQATLARALVSICGPVRD</sequence>
<dbReference type="Pfam" id="PF01817">
    <property type="entry name" value="CM_2"/>
    <property type="match status" value="1"/>
</dbReference>
<dbReference type="NCBIfam" id="NF006741">
    <property type="entry name" value="PRK09269.1"/>
    <property type="match status" value="1"/>
</dbReference>
<evidence type="ECO:0000313" key="9">
    <source>
        <dbReference type="Proteomes" id="UP000028488"/>
    </source>
</evidence>
<dbReference type="NCBIfam" id="TIGR01806">
    <property type="entry name" value="CM_mono2"/>
    <property type="match status" value="1"/>
</dbReference>
<feature type="chain" id="PRO_5001711753" description="Chorismate mutase" evidence="6">
    <location>
        <begin position="33"/>
        <end position="196"/>
    </location>
</feature>
<dbReference type="EMBL" id="CP008947">
    <property type="protein sequence ID" value="AII07417.1"/>
    <property type="molecule type" value="Genomic_DNA"/>
</dbReference>
<comment type="function">
    <text evidence="5">Catalyzes the Claisen rearrangement of chorismate to prephenate.</text>
</comment>
<dbReference type="eggNOG" id="COG1605">
    <property type="taxonomic scope" value="Bacteria"/>
</dbReference>
<comment type="pathway">
    <text evidence="1 5">Metabolic intermediate biosynthesis; prephenate biosynthesis; prephenate from chorismate: step 1/1.</text>
</comment>
<dbReference type="InterPro" id="IPR051331">
    <property type="entry name" value="Chorismate_mutase-related"/>
</dbReference>
<evidence type="ECO:0000256" key="4">
    <source>
        <dbReference type="ARBA" id="ARBA00023235"/>
    </source>
</evidence>
<dbReference type="PANTHER" id="PTHR38041:SF2">
    <property type="entry name" value="SECRETED CHORISMATE MUTASE"/>
    <property type="match status" value="1"/>
</dbReference>
<evidence type="ECO:0000256" key="6">
    <source>
        <dbReference type="SAM" id="SignalP"/>
    </source>
</evidence>
<dbReference type="Gene3D" id="1.20.59.10">
    <property type="entry name" value="Chorismate mutase"/>
    <property type="match status" value="1"/>
</dbReference>
<evidence type="ECO:0000259" key="7">
    <source>
        <dbReference type="PROSITE" id="PS51168"/>
    </source>
</evidence>
<accession>A0A076EQH6</accession>
<dbReference type="EC" id="5.4.99.5" evidence="2 5"/>
<dbReference type="SUPFAM" id="SSF48600">
    <property type="entry name" value="Chorismate mutase II"/>
    <property type="match status" value="1"/>
</dbReference>
<dbReference type="RefSeq" id="WP_112300307.1">
    <property type="nucleotide sequence ID" value="NZ_CP008947.1"/>
</dbReference>
<dbReference type="PANTHER" id="PTHR38041">
    <property type="entry name" value="CHORISMATE MUTASE"/>
    <property type="match status" value="1"/>
</dbReference>